<dbReference type="SUPFAM" id="SSF160467">
    <property type="entry name" value="PH0987 N-terminal domain-like"/>
    <property type="match status" value="1"/>
</dbReference>
<sequence>MLAPPLLRPVAEHGLLVEFGALMTPEVHERVLQLDAALTRQPFPGFAEAVPGSATLLVRFDPLVADHHSVGAHVLALLGAPFTAPQPRLHEMPVCYDAELSPDLRDVAAATGLSPDEVIAQHLAASFEVSMYGFAPGYAYLTGVPQAIRVPRKPAAIRDVPRGSVLIAGQQCIVSTLTMPTGWSIIGRSPRRVLTGDADHPFLFEVGDRVRFTRITRAEFDWMEGA</sequence>
<dbReference type="Proteomes" id="UP000316225">
    <property type="component" value="Unassembled WGS sequence"/>
</dbReference>
<gene>
    <name evidence="5" type="ORF">IQ24_01199</name>
</gene>
<protein>
    <submittedName>
        <fullName evidence="5">Inhibitor of KinA</fullName>
    </submittedName>
</protein>
<name>A0A562NUS9_9RHOB</name>
<evidence type="ECO:0000256" key="3">
    <source>
        <dbReference type="ARBA" id="ARBA00022840"/>
    </source>
</evidence>
<feature type="domain" description="Carboxyltransferase" evidence="4">
    <location>
        <begin position="5"/>
        <end position="204"/>
    </location>
</feature>
<evidence type="ECO:0000313" key="6">
    <source>
        <dbReference type="Proteomes" id="UP000316225"/>
    </source>
</evidence>
<dbReference type="EMBL" id="VLKU01000003">
    <property type="protein sequence ID" value="TWI35841.1"/>
    <property type="molecule type" value="Genomic_DNA"/>
</dbReference>
<dbReference type="RefSeq" id="WP_145396901.1">
    <property type="nucleotide sequence ID" value="NZ_VLKU01000003.1"/>
</dbReference>
<dbReference type="AlphaFoldDB" id="A0A562NUS9"/>
<dbReference type="Gene3D" id="3.30.1360.40">
    <property type="match status" value="1"/>
</dbReference>
<comment type="caution">
    <text evidence="5">The sequence shown here is derived from an EMBL/GenBank/DDBJ whole genome shotgun (WGS) entry which is preliminary data.</text>
</comment>
<dbReference type="Pfam" id="PF02682">
    <property type="entry name" value="CT_C_D"/>
    <property type="match status" value="1"/>
</dbReference>
<dbReference type="InterPro" id="IPR010016">
    <property type="entry name" value="PxpB"/>
</dbReference>
<dbReference type="PANTHER" id="PTHR34698">
    <property type="entry name" value="5-OXOPROLINASE SUBUNIT B"/>
    <property type="match status" value="1"/>
</dbReference>
<keyword evidence="3" id="KW-0067">ATP-binding</keyword>
<dbReference type="GO" id="GO:0016787">
    <property type="term" value="F:hydrolase activity"/>
    <property type="evidence" value="ECO:0007669"/>
    <property type="project" value="UniProtKB-KW"/>
</dbReference>
<organism evidence="5 6">
    <name type="scientific">Paracoccus sulfuroxidans</name>
    <dbReference type="NCBI Taxonomy" id="384678"/>
    <lineage>
        <taxon>Bacteria</taxon>
        <taxon>Pseudomonadati</taxon>
        <taxon>Pseudomonadota</taxon>
        <taxon>Alphaproteobacteria</taxon>
        <taxon>Rhodobacterales</taxon>
        <taxon>Paracoccaceae</taxon>
        <taxon>Paracoccus</taxon>
    </lineage>
</organism>
<evidence type="ECO:0000256" key="2">
    <source>
        <dbReference type="ARBA" id="ARBA00022801"/>
    </source>
</evidence>
<dbReference type="GO" id="GO:0005524">
    <property type="term" value="F:ATP binding"/>
    <property type="evidence" value="ECO:0007669"/>
    <property type="project" value="UniProtKB-KW"/>
</dbReference>
<dbReference type="PANTHER" id="PTHR34698:SF2">
    <property type="entry name" value="5-OXOPROLINASE SUBUNIT B"/>
    <property type="match status" value="1"/>
</dbReference>
<reference evidence="5 6" key="1">
    <citation type="journal article" date="2015" name="Stand. Genomic Sci.">
        <title>Genomic Encyclopedia of Bacterial and Archaeal Type Strains, Phase III: the genomes of soil and plant-associated and newly described type strains.</title>
        <authorList>
            <person name="Whitman W.B."/>
            <person name="Woyke T."/>
            <person name="Klenk H.P."/>
            <person name="Zhou Y."/>
            <person name="Lilburn T.G."/>
            <person name="Beck B.J."/>
            <person name="De Vos P."/>
            <person name="Vandamme P."/>
            <person name="Eisen J.A."/>
            <person name="Garrity G."/>
            <person name="Hugenholtz P."/>
            <person name="Kyrpides N.C."/>
        </authorList>
    </citation>
    <scope>NUCLEOTIDE SEQUENCE [LARGE SCALE GENOMIC DNA]</scope>
    <source>
        <strain evidence="5 6">CGMCC 1.5364</strain>
    </source>
</reference>
<dbReference type="SUPFAM" id="SSF50891">
    <property type="entry name" value="Cyclophilin-like"/>
    <property type="match status" value="1"/>
</dbReference>
<keyword evidence="1" id="KW-0547">Nucleotide-binding</keyword>
<keyword evidence="6" id="KW-1185">Reference proteome</keyword>
<dbReference type="Gene3D" id="2.40.100.10">
    <property type="entry name" value="Cyclophilin-like"/>
    <property type="match status" value="1"/>
</dbReference>
<evidence type="ECO:0000313" key="5">
    <source>
        <dbReference type="EMBL" id="TWI35841.1"/>
    </source>
</evidence>
<dbReference type="OrthoDB" id="9778567at2"/>
<dbReference type="InterPro" id="IPR029000">
    <property type="entry name" value="Cyclophilin-like_dom_sf"/>
</dbReference>
<dbReference type="SMART" id="SM00796">
    <property type="entry name" value="AHS1"/>
    <property type="match status" value="1"/>
</dbReference>
<dbReference type="InterPro" id="IPR003833">
    <property type="entry name" value="CT_C_D"/>
</dbReference>
<evidence type="ECO:0000256" key="1">
    <source>
        <dbReference type="ARBA" id="ARBA00022741"/>
    </source>
</evidence>
<keyword evidence="2" id="KW-0378">Hydrolase</keyword>
<proteinExistence type="predicted"/>
<evidence type="ECO:0000259" key="4">
    <source>
        <dbReference type="SMART" id="SM00796"/>
    </source>
</evidence>
<accession>A0A562NUS9</accession>